<dbReference type="Pfam" id="PF18291">
    <property type="entry name" value="HU-HIG"/>
    <property type="match status" value="1"/>
</dbReference>
<dbReference type="RefSeq" id="WP_022394444.1">
    <property type="nucleotide sequence ID" value="NZ_CABJDN010000002.1"/>
</dbReference>
<feature type="compositionally biased region" description="Basic and acidic residues" evidence="2">
    <location>
        <begin position="137"/>
        <end position="149"/>
    </location>
</feature>
<evidence type="ECO:0000259" key="3">
    <source>
        <dbReference type="Pfam" id="PF18291"/>
    </source>
</evidence>
<dbReference type="Proteomes" id="UP000283850">
    <property type="component" value="Unassembled WGS sequence"/>
</dbReference>
<reference evidence="4 5" key="1">
    <citation type="submission" date="2018-08" db="EMBL/GenBank/DDBJ databases">
        <title>A genome reference for cultivated species of the human gut microbiota.</title>
        <authorList>
            <person name="Zou Y."/>
            <person name="Xue W."/>
            <person name="Luo G."/>
        </authorList>
    </citation>
    <scope>NUCLEOTIDE SEQUENCE [LARGE SCALE GENOMIC DNA]</scope>
    <source>
        <strain evidence="4 5">AF14-32</strain>
    </source>
</reference>
<dbReference type="InterPro" id="IPR005902">
    <property type="entry name" value="HU_DNA-bd_put"/>
</dbReference>
<evidence type="ECO:0000313" key="4">
    <source>
        <dbReference type="EMBL" id="RGV56974.1"/>
    </source>
</evidence>
<dbReference type="InterPro" id="IPR041607">
    <property type="entry name" value="HU-HIG"/>
</dbReference>
<dbReference type="EMBL" id="QRZF01000002">
    <property type="protein sequence ID" value="RGV56974.1"/>
    <property type="molecule type" value="Genomic_DNA"/>
</dbReference>
<gene>
    <name evidence="4" type="ORF">DWW10_02530</name>
</gene>
<evidence type="ECO:0000256" key="1">
    <source>
        <dbReference type="ARBA" id="ARBA00023125"/>
    </source>
</evidence>
<evidence type="ECO:0000256" key="2">
    <source>
        <dbReference type="SAM" id="MobiDB-lite"/>
    </source>
</evidence>
<keyword evidence="1 4" id="KW-0238">DNA-binding</keyword>
<protein>
    <submittedName>
        <fullName evidence="4">DNA-binding protein</fullName>
    </submittedName>
</protein>
<sequence length="168" mass="18217">MPLLYYARQSQLKTKEGAKQWHLALKKVGRAVNLQQLGEMVAEKCSATPGDVHNVVRNLMSVMRLQLLNSRSVRLDGLGTFTVIARTRGKGVDAEKDVSPNQVTSLHFMFTPEYTRPAALGTTRALWQGVEFEKWTGKDVSSDDGKDPDDGNGGGSGGDGGIEDDPLG</sequence>
<dbReference type="AlphaFoldDB" id="A0A412YHU6"/>
<dbReference type="Gene3D" id="4.10.520.10">
    <property type="entry name" value="IHF-like DNA-binding proteins"/>
    <property type="match status" value="1"/>
</dbReference>
<proteinExistence type="predicted"/>
<name>A0A412YHU6_9BACE</name>
<dbReference type="NCBIfam" id="TIGR01201">
    <property type="entry name" value="HU_rel"/>
    <property type="match status" value="1"/>
</dbReference>
<accession>A0A412YHU6</accession>
<dbReference type="SUPFAM" id="SSF47729">
    <property type="entry name" value="IHF-like DNA-binding proteins"/>
    <property type="match status" value="1"/>
</dbReference>
<organism evidence="4 5">
    <name type="scientific">Bacteroides intestinalis</name>
    <dbReference type="NCBI Taxonomy" id="329854"/>
    <lineage>
        <taxon>Bacteria</taxon>
        <taxon>Pseudomonadati</taxon>
        <taxon>Bacteroidota</taxon>
        <taxon>Bacteroidia</taxon>
        <taxon>Bacteroidales</taxon>
        <taxon>Bacteroidaceae</taxon>
        <taxon>Bacteroides</taxon>
    </lineage>
</organism>
<feature type="region of interest" description="Disordered" evidence="2">
    <location>
        <begin position="137"/>
        <end position="168"/>
    </location>
</feature>
<feature type="compositionally biased region" description="Gly residues" evidence="2">
    <location>
        <begin position="151"/>
        <end position="160"/>
    </location>
</feature>
<feature type="domain" description="HU" evidence="3">
    <location>
        <begin position="1"/>
        <end position="115"/>
    </location>
</feature>
<evidence type="ECO:0000313" key="5">
    <source>
        <dbReference type="Proteomes" id="UP000283850"/>
    </source>
</evidence>
<dbReference type="InterPro" id="IPR010992">
    <property type="entry name" value="IHF-like_DNA-bd_dom_sf"/>
</dbReference>
<dbReference type="GO" id="GO:0003677">
    <property type="term" value="F:DNA binding"/>
    <property type="evidence" value="ECO:0007669"/>
    <property type="project" value="UniProtKB-KW"/>
</dbReference>
<comment type="caution">
    <text evidence="4">The sequence shown here is derived from an EMBL/GenBank/DDBJ whole genome shotgun (WGS) entry which is preliminary data.</text>
</comment>